<name>A0A7M5XNM0_9CNID</name>
<protein>
    <recommendedName>
        <fullName evidence="2">Glycoside hydrolase family 19 catalytic domain-containing protein</fullName>
    </recommendedName>
</protein>
<dbReference type="Gene3D" id="1.10.530.10">
    <property type="match status" value="1"/>
</dbReference>
<dbReference type="OrthoDB" id="5985073at2759"/>
<dbReference type="EnsemblMetazoa" id="CLYHEMT025539.1">
    <property type="protein sequence ID" value="CLYHEMP025539.1"/>
    <property type="gene ID" value="CLYHEMG025539"/>
</dbReference>
<evidence type="ECO:0000313" key="4">
    <source>
        <dbReference type="Proteomes" id="UP000594262"/>
    </source>
</evidence>
<dbReference type="CDD" id="cd00325">
    <property type="entry name" value="chitinase_GH19"/>
    <property type="match status" value="1"/>
</dbReference>
<dbReference type="RefSeq" id="XP_066911336.1">
    <property type="nucleotide sequence ID" value="XM_067055235.1"/>
</dbReference>
<dbReference type="InterPro" id="IPR023346">
    <property type="entry name" value="Lysozyme-like_dom_sf"/>
</dbReference>
<dbReference type="Proteomes" id="UP000594262">
    <property type="component" value="Unplaced"/>
</dbReference>
<dbReference type="AlphaFoldDB" id="A0A7M5XNM0"/>
<evidence type="ECO:0000259" key="2">
    <source>
        <dbReference type="Pfam" id="PF00182"/>
    </source>
</evidence>
<evidence type="ECO:0000313" key="3">
    <source>
        <dbReference type="EnsemblMetazoa" id="CLYHEMP025539.1"/>
    </source>
</evidence>
<keyword evidence="4" id="KW-1185">Reference proteome</keyword>
<organism evidence="3 4">
    <name type="scientific">Clytia hemisphaerica</name>
    <dbReference type="NCBI Taxonomy" id="252671"/>
    <lineage>
        <taxon>Eukaryota</taxon>
        <taxon>Metazoa</taxon>
        <taxon>Cnidaria</taxon>
        <taxon>Hydrozoa</taxon>
        <taxon>Hydroidolina</taxon>
        <taxon>Leptothecata</taxon>
        <taxon>Obeliida</taxon>
        <taxon>Clytiidae</taxon>
        <taxon>Clytia</taxon>
    </lineage>
</organism>
<dbReference type="PANTHER" id="PTHR47836:SF2">
    <property type="entry name" value="GLYCOSIDE HYDROLASE FAMILY 19 CATALYTIC DOMAIN-CONTAINING PROTEIN"/>
    <property type="match status" value="1"/>
</dbReference>
<feature type="chain" id="PRO_5029481879" description="Glycoside hydrolase family 19 catalytic domain-containing protein" evidence="1">
    <location>
        <begin position="25"/>
        <end position="465"/>
    </location>
</feature>
<sequence length="465" mass="52773">MVGITRWLLLLILGVFSSTHQTNAIKCPDPQKFGHGPVKPCVEPSDPNKRPPSGIETWFTESVFNDLFPKSNLGWGPDKCSPYNYEAFKIAARYFPKFGNEYVTKNPNGTKLNTDYTANETFRRDVAAFFAHAVQETGENDAHLYDKLPKDQASDCFYRGGFYNWFEGGPVSSLVQNQGANVEDGVHCIFNALYCNHFFNNTYFYPCNSHKEGDWYKGCYFGRGAIQISYSFNYGLFNRWLLQNNIKHQGQPIDLLKNPNLVITKMDPPLSILASLWFYMTPQSPKPAMHDIVVGNWVSPDTDYNGGVFGPTSLVINKECNGEDPQEPGGGGESRRIKAFRWFTNYFKVPFNSGDAKTVSCKQFNGGSKSFKFPKGMTVYLSWDIDWKTSADPTMPCTCNMKVYQGPIVAFDPVIMPQYKHQNEANKKWCENIYQRGWNKQACANHTVTESSLSETMEKFLEILV</sequence>
<reference evidence="3" key="1">
    <citation type="submission" date="2021-01" db="UniProtKB">
        <authorList>
            <consortium name="EnsemblMetazoa"/>
        </authorList>
    </citation>
    <scope>IDENTIFICATION</scope>
</reference>
<dbReference type="InterPro" id="IPR000726">
    <property type="entry name" value="Glyco_hydro_19_cat"/>
</dbReference>
<proteinExistence type="predicted"/>
<dbReference type="Pfam" id="PF00182">
    <property type="entry name" value="Glyco_hydro_19"/>
    <property type="match status" value="1"/>
</dbReference>
<feature type="domain" description="Glycoside hydrolase family 19 catalytic" evidence="2">
    <location>
        <begin position="194"/>
        <end position="323"/>
    </location>
</feature>
<dbReference type="SUPFAM" id="SSF53955">
    <property type="entry name" value="Lysozyme-like"/>
    <property type="match status" value="1"/>
</dbReference>
<dbReference type="GO" id="GO:0016998">
    <property type="term" value="P:cell wall macromolecule catabolic process"/>
    <property type="evidence" value="ECO:0007669"/>
    <property type="project" value="InterPro"/>
</dbReference>
<keyword evidence="1" id="KW-0732">Signal</keyword>
<dbReference type="PANTHER" id="PTHR47836">
    <property type="entry name" value="PROTEIN CBG09520-RELATED"/>
    <property type="match status" value="1"/>
</dbReference>
<feature type="signal peptide" evidence="1">
    <location>
        <begin position="1"/>
        <end position="24"/>
    </location>
</feature>
<evidence type="ECO:0000256" key="1">
    <source>
        <dbReference type="SAM" id="SignalP"/>
    </source>
</evidence>
<dbReference type="Gene3D" id="3.30.20.10">
    <property type="entry name" value="Endochitinase, domain 2"/>
    <property type="match status" value="1"/>
</dbReference>
<dbReference type="GeneID" id="136798601"/>
<accession>A0A7M5XNM0</accession>
<dbReference type="GO" id="GO:0006032">
    <property type="term" value="P:chitin catabolic process"/>
    <property type="evidence" value="ECO:0007669"/>
    <property type="project" value="InterPro"/>
</dbReference>
<dbReference type="GO" id="GO:0004568">
    <property type="term" value="F:chitinase activity"/>
    <property type="evidence" value="ECO:0007669"/>
    <property type="project" value="InterPro"/>
</dbReference>